<evidence type="ECO:0000259" key="1">
    <source>
        <dbReference type="Pfam" id="PF18803"/>
    </source>
</evidence>
<reference evidence="3" key="1">
    <citation type="journal article" date="2012" name="Science">
        <title>The Paleozoic origin of enzymatic lignin decomposition reconstructed from 31 fungal genomes.</title>
        <authorList>
            <person name="Floudas D."/>
            <person name="Binder M."/>
            <person name="Riley R."/>
            <person name="Barry K."/>
            <person name="Blanchette R.A."/>
            <person name="Henrissat B."/>
            <person name="Martinez A.T."/>
            <person name="Otillar R."/>
            <person name="Spatafora J.W."/>
            <person name="Yadav J.S."/>
            <person name="Aerts A."/>
            <person name="Benoit I."/>
            <person name="Boyd A."/>
            <person name="Carlson A."/>
            <person name="Copeland A."/>
            <person name="Coutinho P.M."/>
            <person name="de Vries R.P."/>
            <person name="Ferreira P."/>
            <person name="Findley K."/>
            <person name="Foster B."/>
            <person name="Gaskell J."/>
            <person name="Glotzer D."/>
            <person name="Gorecki P."/>
            <person name="Heitman J."/>
            <person name="Hesse C."/>
            <person name="Hori C."/>
            <person name="Igarashi K."/>
            <person name="Jurgens J.A."/>
            <person name="Kallen N."/>
            <person name="Kersten P."/>
            <person name="Kohler A."/>
            <person name="Kuees U."/>
            <person name="Kumar T.K.A."/>
            <person name="Kuo A."/>
            <person name="LaButti K."/>
            <person name="Larrondo L.F."/>
            <person name="Lindquist E."/>
            <person name="Ling A."/>
            <person name="Lombard V."/>
            <person name="Lucas S."/>
            <person name="Lundell T."/>
            <person name="Martin R."/>
            <person name="McLaughlin D.J."/>
            <person name="Morgenstern I."/>
            <person name="Morin E."/>
            <person name="Murat C."/>
            <person name="Nagy L.G."/>
            <person name="Nolan M."/>
            <person name="Ohm R.A."/>
            <person name="Patyshakuliyeva A."/>
            <person name="Rokas A."/>
            <person name="Ruiz-Duenas F.J."/>
            <person name="Sabat G."/>
            <person name="Salamov A."/>
            <person name="Samejima M."/>
            <person name="Schmutz J."/>
            <person name="Slot J.C."/>
            <person name="St John F."/>
            <person name="Stenlid J."/>
            <person name="Sun H."/>
            <person name="Sun S."/>
            <person name="Syed K."/>
            <person name="Tsang A."/>
            <person name="Wiebenga A."/>
            <person name="Young D."/>
            <person name="Pisabarro A."/>
            <person name="Eastwood D.C."/>
            <person name="Martin F."/>
            <person name="Cullen D."/>
            <person name="Grigoriev I.V."/>
            <person name="Hibbett D.S."/>
        </authorList>
    </citation>
    <scope>NUCLEOTIDE SEQUENCE [LARGE SCALE GENOMIC DNA]</scope>
    <source>
        <strain evidence="3">RWD-64-598 SS2</strain>
    </source>
</reference>
<sequence length="855" mass="97170">MSREQSIPSYPAQSETIFIEDFVKEITPKRKRTQAWLQGEFMRRWLRVAGKYLKLLLDSEACLNQEACPACNTDSATWRCLTCFGTPERCIGCMRQEHSRLPFHSFEEWRAGHWQAAPAAALGIRLYMGHGGDICPRAIDSSAVGGSISICETADAELEAAEAGADGWHQPHGSGGGCRAQLLTVVDITGVHELPVTWCNCPHALPLPEQLMALRLYPASQGRPQTAFTFSVLDNFLLSNVENKVAAYGYFRRLARLTNLVCPHDVPDRYRELARCARQWTCLKAQKKYGHGYGEREKEKVCGSLASFCVACPQPGVNLPADWKDFMPRWVYFWQLVMDGNFKQQNYNMKHPENDVGLPDGLEYMVKQDKFAAHIATAKETPTRSTCNDHKAVNNSFVKRNHLKVTGIGAIVCSQHACWVPNSGVNFERGEQVKQSPHLEVPEGLEVIPAIGQFHVHGHQDKCVARYLPLFIKGAGNAVGDTIKSRWPAMNELANSARHMATEPHHDVINNHMRDDNEMKNAGIEETKLMKKARRSKQNGERIRWLNGGIEVEQRQIKIQALVRRFDKSGRSADFQTIQRERRQLAKDLDWVTQEAPKHMGSLLISDIHGDTVVLPIASDKNDVPEDDDFMAENDDNDKHILDDLAEEAHIDPEKRTIGLPSAFGHARCRRHGLDHLVKMELRLQRGQANDAIGKVHSHITWQSVLYHKRICPARKSQRLAAAARDQVSSQTVQVNLHRLYYNHARQAMLALSEDVNSLSDYEEMKPEDLTSRTSLLDPSERGLQYLGLSWIWQIDVQLKLGGEKGKTLLNEYARQHWMKARCRRDRAVEELTILRHEMDWIPREFDHQADIWRD</sequence>
<dbReference type="KEGG" id="cput:CONPUDRAFT_152009"/>
<organism evidence="2 3">
    <name type="scientific">Coniophora puteana (strain RWD-64-598)</name>
    <name type="common">Brown rot fungus</name>
    <dbReference type="NCBI Taxonomy" id="741705"/>
    <lineage>
        <taxon>Eukaryota</taxon>
        <taxon>Fungi</taxon>
        <taxon>Dikarya</taxon>
        <taxon>Basidiomycota</taxon>
        <taxon>Agaricomycotina</taxon>
        <taxon>Agaricomycetes</taxon>
        <taxon>Agaricomycetidae</taxon>
        <taxon>Boletales</taxon>
        <taxon>Coniophorineae</taxon>
        <taxon>Coniophoraceae</taxon>
        <taxon>Coniophora</taxon>
    </lineage>
</organism>
<dbReference type="OMA" id="ISICETA"/>
<dbReference type="AlphaFoldDB" id="A0A5M3MUV1"/>
<dbReference type="Pfam" id="PF18758">
    <property type="entry name" value="KDZ"/>
    <property type="match status" value="2"/>
</dbReference>
<keyword evidence="3" id="KW-1185">Reference proteome</keyword>
<name>A0A5M3MUV1_CONPW</name>
<proteinExistence type="predicted"/>
<dbReference type="EMBL" id="JH711576">
    <property type="protein sequence ID" value="EIW82952.1"/>
    <property type="molecule type" value="Genomic_DNA"/>
</dbReference>
<gene>
    <name evidence="2" type="ORF">CONPUDRAFT_152009</name>
</gene>
<dbReference type="Proteomes" id="UP000053558">
    <property type="component" value="Unassembled WGS sequence"/>
</dbReference>
<dbReference type="InterPro" id="IPR041457">
    <property type="entry name" value="CxC2_KDZ-assoc"/>
</dbReference>
<protein>
    <recommendedName>
        <fullName evidence="1">CxC2-like cysteine cluster KDZ transposase-associated domain-containing protein</fullName>
    </recommendedName>
</protein>
<evidence type="ECO:0000313" key="3">
    <source>
        <dbReference type="Proteomes" id="UP000053558"/>
    </source>
</evidence>
<accession>A0A5M3MUV1</accession>
<dbReference type="Pfam" id="PF18803">
    <property type="entry name" value="CxC2"/>
    <property type="match status" value="1"/>
</dbReference>
<dbReference type="GeneID" id="19202945"/>
<dbReference type="RefSeq" id="XP_007766865.1">
    <property type="nucleotide sequence ID" value="XM_007768675.1"/>
</dbReference>
<comment type="caution">
    <text evidence="2">The sequence shown here is derived from an EMBL/GenBank/DDBJ whole genome shotgun (WGS) entry which is preliminary data.</text>
</comment>
<dbReference type="OrthoDB" id="2671502at2759"/>
<dbReference type="InterPro" id="IPR040521">
    <property type="entry name" value="KDZ"/>
</dbReference>
<evidence type="ECO:0000313" key="2">
    <source>
        <dbReference type="EMBL" id="EIW82952.1"/>
    </source>
</evidence>
<feature type="domain" description="CxC2-like cysteine cluster KDZ transposase-associated" evidence="1">
    <location>
        <begin position="181"/>
        <end position="259"/>
    </location>
</feature>